<accession>A0A834RSW1</accession>
<reference evidence="3" key="3">
    <citation type="journal article" date="2022" name="bioRxiv">
        <title>A global pangenome for the wheat fungal pathogen Pyrenophora tritici-repentis and prediction of effector protein structural homology.</title>
        <authorList>
            <person name="Moolhuijzen P."/>
            <person name="See P.T."/>
            <person name="Shi G."/>
            <person name="Powell H.R."/>
            <person name="Cockram J."/>
            <person name="Jorgensen L.N."/>
            <person name="Benslimane H."/>
            <person name="Strelkov S.E."/>
            <person name="Turner J."/>
            <person name="Liu Z."/>
            <person name="Moffat C.S."/>
        </authorList>
    </citation>
    <scope>NUCLEOTIDE SEQUENCE</scope>
    <source>
        <strain evidence="3">86-124</strain>
    </source>
</reference>
<dbReference type="PANTHER" id="PTHR42085">
    <property type="entry name" value="F-BOX DOMAIN-CONTAINING PROTEIN"/>
    <property type="match status" value="1"/>
</dbReference>
<dbReference type="Proteomes" id="UP000245464">
    <property type="component" value="Chromosome 6"/>
</dbReference>
<dbReference type="Proteomes" id="UP000249757">
    <property type="component" value="Unassembled WGS sequence"/>
</dbReference>
<name>A0A834RSW1_9PLEO</name>
<dbReference type="EMBL" id="NRDI02000015">
    <property type="protein sequence ID" value="KAI1510935.1"/>
    <property type="molecule type" value="Genomic_DNA"/>
</dbReference>
<comment type="caution">
    <text evidence="2">The sequence shown here is derived from an EMBL/GenBank/DDBJ whole genome shotgun (WGS) entry which is preliminary data.</text>
</comment>
<keyword evidence="5" id="KW-1185">Reference proteome</keyword>
<sequence>MPTTTASTTSHEPEPSDTRVPCARGDFPSPLQYHGTHPSWRTKLKNYRSPDHDESSAELFPTGLARTPTFLGLPAELRNRIYSYLFESSDSVCIAFHRDTGSRSSKLALSFRSETPFPLSLFLACRQINAEASSVFYSNNTFLLRVRGNSRIWVCFIDALLVFLDRVGTRACLIRNFAVDNINFCTRICHREYLDWNKELFDQDSCIVEVTSLLRMVWSRGLRFNVSLPDSGTVVTRSTDVYKAVIRIIQALLNGQLGLKDYGSLVCGVAVRYDGSGGMISWGSSPPPGIYNAAWPRYYPHTTTPFTNTITGTGDTELKLVPRFTPTLLSLPKSIRSYIRDLVVFPPGESTEINVDIMTAFPLGLPHELRIADLHHQYPQRLQRF</sequence>
<reference evidence="5" key="4">
    <citation type="journal article" date="2022" name="Microb. Genom.">
        <title>A global pangenome for the wheat fungal pathogen Pyrenophora tritici-repentis and prediction of effector protein structural homology.</title>
        <authorList>
            <person name="Moolhuijzen P.M."/>
            <person name="See P.T."/>
            <person name="Shi G."/>
            <person name="Powell H.R."/>
            <person name="Cockram J."/>
            <person name="Jorgensen L.N."/>
            <person name="Benslimane H."/>
            <person name="Strelkov S.E."/>
            <person name="Turner J."/>
            <person name="Liu Z."/>
            <person name="Moffat C.S."/>
        </authorList>
    </citation>
    <scope>NUCLEOTIDE SEQUENCE [LARGE SCALE GENOMIC DNA]</scope>
</reference>
<proteinExistence type="predicted"/>
<organism evidence="2 4">
    <name type="scientific">Pyrenophora tritici-repentis</name>
    <dbReference type="NCBI Taxonomy" id="45151"/>
    <lineage>
        <taxon>Eukaryota</taxon>
        <taxon>Fungi</taxon>
        <taxon>Dikarya</taxon>
        <taxon>Ascomycota</taxon>
        <taxon>Pezizomycotina</taxon>
        <taxon>Dothideomycetes</taxon>
        <taxon>Pleosporomycetidae</taxon>
        <taxon>Pleosporales</taxon>
        <taxon>Pleosporineae</taxon>
        <taxon>Pleosporaceae</taxon>
        <taxon>Pyrenophora</taxon>
    </lineage>
</organism>
<reference evidence="3" key="2">
    <citation type="submission" date="2021-05" db="EMBL/GenBank/DDBJ databases">
        <authorList>
            <person name="Moolhuijzen P.M."/>
            <person name="Moffat C.S."/>
        </authorList>
    </citation>
    <scope>NUCLEOTIDE SEQUENCE</scope>
    <source>
        <strain evidence="3">86-124</strain>
    </source>
</reference>
<evidence type="ECO:0000256" key="1">
    <source>
        <dbReference type="SAM" id="MobiDB-lite"/>
    </source>
</evidence>
<evidence type="ECO:0000313" key="2">
    <source>
        <dbReference type="EMBL" id="KAF7569269.1"/>
    </source>
</evidence>
<evidence type="ECO:0000313" key="5">
    <source>
        <dbReference type="Proteomes" id="UP000249757"/>
    </source>
</evidence>
<dbReference type="EMBL" id="NQIK02000006">
    <property type="protein sequence ID" value="KAF7569269.1"/>
    <property type="molecule type" value="Genomic_DNA"/>
</dbReference>
<dbReference type="AlphaFoldDB" id="A0A834RSW1"/>
<evidence type="ECO:0000313" key="4">
    <source>
        <dbReference type="Proteomes" id="UP000245464"/>
    </source>
</evidence>
<evidence type="ECO:0000313" key="3">
    <source>
        <dbReference type="EMBL" id="KAI1510935.1"/>
    </source>
</evidence>
<dbReference type="InterPro" id="IPR038883">
    <property type="entry name" value="AN11006-like"/>
</dbReference>
<dbReference type="PANTHER" id="PTHR42085:SF1">
    <property type="entry name" value="F-BOX DOMAIN-CONTAINING PROTEIN"/>
    <property type="match status" value="1"/>
</dbReference>
<feature type="compositionally biased region" description="Polar residues" evidence="1">
    <location>
        <begin position="1"/>
        <end position="10"/>
    </location>
</feature>
<feature type="region of interest" description="Disordered" evidence="1">
    <location>
        <begin position="1"/>
        <end position="55"/>
    </location>
</feature>
<gene>
    <name evidence="3" type="ORF">Ptr86124_010056</name>
    <name evidence="2" type="ORF">PtrM4_116840</name>
</gene>
<reference evidence="2" key="1">
    <citation type="journal article" date="2018" name="BMC Genomics">
        <title>Comparative genomics of the wheat fungal pathogen Pyrenophora tritici-repentis reveals chromosomal variations and genome plasticity.</title>
        <authorList>
            <person name="Moolhuijzen P."/>
            <person name="See P.T."/>
            <person name="Hane J.K."/>
            <person name="Shi G."/>
            <person name="Liu Z."/>
            <person name="Oliver R.P."/>
            <person name="Moffat C.S."/>
        </authorList>
    </citation>
    <scope>NUCLEOTIDE SEQUENCE [LARGE SCALE GENOMIC DNA]</scope>
    <source>
        <strain evidence="2">M4</strain>
    </source>
</reference>
<protein>
    <submittedName>
        <fullName evidence="2">Uncharacterized protein</fullName>
    </submittedName>
</protein>